<dbReference type="EMBL" id="QNZL01000081">
    <property type="protein sequence ID" value="RTZ80587.1"/>
    <property type="molecule type" value="Genomic_DNA"/>
</dbReference>
<dbReference type="GO" id="GO:0008882">
    <property type="term" value="F:[glutamate-ammonia-ligase] adenylyltransferase activity"/>
    <property type="evidence" value="ECO:0007669"/>
    <property type="project" value="InterPro"/>
</dbReference>
<gene>
    <name evidence="9" type="ORF">DSY97_02985</name>
</gene>
<accession>A0A432GAK3</accession>
<keyword evidence="6" id="KW-0511">Multifunctional enzyme</keyword>
<dbReference type="SUPFAM" id="SSF81593">
    <property type="entry name" value="Nucleotidyltransferase substrate binding subunit/domain"/>
    <property type="match status" value="2"/>
</dbReference>
<sequence length="1020" mass="117110">MLTHKTKNKFNVTLNDWVTNLFPLSKDKDWKAILQESSAPFTSESAKRLVGLLEGSLAIFENETQLAQYLPILLSSGTPEAALTQLHDFADAFRNKFSSNFDWSRPDTGALLYIFGRSNFLANRLKRNPQLAVGLLESPFLLRKKDLKVMENELRTRLNLQTEYSLLEFKNILRRYKYEEFLRITVRDLAQLCPFKETLEELSAIAICCLRVAISGITNHELEISNYSISSSIPDSSVATNRESSQSSKESPQQLFPFMILGMGKLGGNELNYSSDLDLIFIHDNEPLTGDTERDYKLRMKAARILIEVMSEVTDEGFLARMDMRLRPGGERAPLVQSLDEMEYYYTVSGELWERQSLIKAVPVAGTKQLGKDVMNMITPFVFRSLLDEGVLRDVEKVKKRIEEEHLRESFLNVKLGIGGIREIEFFVQTFQLLYGGGNKQLRLAGTLQVLQQLRQSELIPKQDADTLEKAYFFLRRVEHHLQLREEQQTHTLASDIVQQHAIARNLGYNEFDIEKAHQHFLSDLKDVMGGVRAIFSGLFSSKHLEIEAAIHNCARIQNFTEEEQRFIESFSQQLAPLMSESTKNRFQRLFESIKGKIGCYRKLSVHPSALSRLTRIAETSEMLWNYLLNHLELLEQLDNSTMEISVEKWTDQLEENIQSCAENEEEEIDQLRQFKHTTTFLLGSAEMEGVLSYERTRIALTLLAEVIVQAAFRLSQKWLTQRYGKVLNSMDESGQFAIIGLGKLGGRELTYHSDLDLIFIYSGEGTTSGPRVIGAQEYWVKLIQRLISCLSTITSSGYAYKLDARLRPSGKAGVLVTHLNQYLKYHETSQPWEHQVLIKGRVIGGSGEVEWYQKVEEGIRSAVYDWIPPSDMNAQINYLRRRKELELSGEKDNRRNIKEGKGGLLDIEYLTQALQLKFGSSFPQLQNPKTMEVLPELGKLALLKKEEAKSLQYNYKMLRLIENGLRLIYDESTDLLDFEKVQEDTILKLLKHHGYEVSNLRDTVETSTQNVREIYLKYF</sequence>
<dbReference type="Gene3D" id="1.20.120.330">
    <property type="entry name" value="Nucleotidyltransferases domain 2"/>
    <property type="match status" value="2"/>
</dbReference>
<evidence type="ECO:0000256" key="6">
    <source>
        <dbReference type="ARBA" id="ARBA00023268"/>
    </source>
</evidence>
<dbReference type="InterPro" id="IPR023057">
    <property type="entry name" value="GlnE"/>
</dbReference>
<dbReference type="GO" id="GO:0000820">
    <property type="term" value="P:regulation of glutamine family amino acid metabolic process"/>
    <property type="evidence" value="ECO:0007669"/>
    <property type="project" value="TreeGrafter"/>
</dbReference>
<evidence type="ECO:0000259" key="7">
    <source>
        <dbReference type="Pfam" id="PF03710"/>
    </source>
</evidence>
<dbReference type="InterPro" id="IPR005190">
    <property type="entry name" value="GlnE_rpt_dom"/>
</dbReference>
<evidence type="ECO:0000256" key="1">
    <source>
        <dbReference type="ARBA" id="ARBA00022679"/>
    </source>
</evidence>
<comment type="caution">
    <text evidence="9">The sequence shown here is derived from an EMBL/GenBank/DDBJ whole genome shotgun (WGS) entry which is preliminary data.</text>
</comment>
<proteinExistence type="predicted"/>
<evidence type="ECO:0000256" key="4">
    <source>
        <dbReference type="ARBA" id="ARBA00022840"/>
    </source>
</evidence>
<dbReference type="InterPro" id="IPR043519">
    <property type="entry name" value="NT_sf"/>
</dbReference>
<keyword evidence="3" id="KW-0547">Nucleotide-binding</keyword>
<dbReference type="Pfam" id="PF08335">
    <property type="entry name" value="GlnD_UR_UTase"/>
    <property type="match status" value="2"/>
</dbReference>
<dbReference type="GO" id="GO:0005829">
    <property type="term" value="C:cytosol"/>
    <property type="evidence" value="ECO:0007669"/>
    <property type="project" value="TreeGrafter"/>
</dbReference>
<keyword evidence="1" id="KW-0808">Transferase</keyword>
<reference evidence="9 10" key="1">
    <citation type="submission" date="2018-06" db="EMBL/GenBank/DDBJ databases">
        <title>Combined omics and stable isotope probing to characterize newly discovered Mariana Back-Arc vent microbial communities.</title>
        <authorList>
            <person name="Trembath-Reichert E."/>
            <person name="Huber J.A."/>
        </authorList>
    </citation>
    <scope>NUCLEOTIDE SEQUENCE [LARGE SCALE GENOMIC DNA]</scope>
    <source>
        <strain evidence="9">MAG 63_1</strain>
    </source>
</reference>
<evidence type="ECO:0000256" key="3">
    <source>
        <dbReference type="ARBA" id="ARBA00022741"/>
    </source>
</evidence>
<organism evidence="9 10">
    <name type="scientific">SAR324 cluster bacterium</name>
    <dbReference type="NCBI Taxonomy" id="2024889"/>
    <lineage>
        <taxon>Bacteria</taxon>
        <taxon>Deltaproteobacteria</taxon>
        <taxon>SAR324 cluster</taxon>
    </lineage>
</organism>
<dbReference type="PANTHER" id="PTHR30621">
    <property type="entry name" value="GLUTAMINE SYNTHETASE ADENYLYLTRANSFERASE"/>
    <property type="match status" value="1"/>
</dbReference>
<evidence type="ECO:0000313" key="10">
    <source>
        <dbReference type="Proteomes" id="UP000286801"/>
    </source>
</evidence>
<evidence type="ECO:0000259" key="8">
    <source>
        <dbReference type="Pfam" id="PF08335"/>
    </source>
</evidence>
<dbReference type="Gene3D" id="3.30.460.10">
    <property type="entry name" value="Beta Polymerase, domain 2"/>
    <property type="match status" value="2"/>
</dbReference>
<dbReference type="Proteomes" id="UP000286801">
    <property type="component" value="Unassembled WGS sequence"/>
</dbReference>
<keyword evidence="4" id="KW-0067">ATP-binding</keyword>
<dbReference type="SUPFAM" id="SSF81301">
    <property type="entry name" value="Nucleotidyltransferase"/>
    <property type="match status" value="2"/>
</dbReference>
<feature type="domain" description="PII-uridylyltransferase/Glutamine-synthetase adenylyltransferase" evidence="8">
    <location>
        <begin position="398"/>
        <end position="540"/>
    </location>
</feature>
<protein>
    <submittedName>
        <fullName evidence="9">Uncharacterized protein</fullName>
    </submittedName>
</protein>
<keyword evidence="5" id="KW-0460">Magnesium</keyword>
<evidence type="ECO:0000256" key="2">
    <source>
        <dbReference type="ARBA" id="ARBA00022695"/>
    </source>
</evidence>
<dbReference type="InterPro" id="IPR013546">
    <property type="entry name" value="PII_UdlTrfase/GS_AdlTrfase"/>
</dbReference>
<feature type="domain" description="Glutamate-ammonia ligase adenylyltransferase repeated" evidence="7">
    <location>
        <begin position="110"/>
        <end position="373"/>
    </location>
</feature>
<name>A0A432GAK3_9DELT</name>
<dbReference type="AlphaFoldDB" id="A0A432GAK3"/>
<keyword evidence="2" id="KW-0548">Nucleotidyltransferase</keyword>
<feature type="domain" description="PII-uridylyltransferase/Glutamine-synthetase adenylyltransferase" evidence="8">
    <location>
        <begin position="873"/>
        <end position="1016"/>
    </location>
</feature>
<evidence type="ECO:0000256" key="5">
    <source>
        <dbReference type="ARBA" id="ARBA00022842"/>
    </source>
</evidence>
<dbReference type="PANTHER" id="PTHR30621:SF0">
    <property type="entry name" value="BIFUNCTIONAL GLUTAMINE SYNTHETASE ADENYLYLTRANSFERASE_ADENYLYL-REMOVING ENZYME"/>
    <property type="match status" value="1"/>
</dbReference>
<dbReference type="GO" id="GO:0005524">
    <property type="term" value="F:ATP binding"/>
    <property type="evidence" value="ECO:0007669"/>
    <property type="project" value="UniProtKB-KW"/>
</dbReference>
<feature type="domain" description="Glutamate-ammonia ligase adenylyltransferase repeated" evidence="7">
    <location>
        <begin position="612"/>
        <end position="850"/>
    </location>
</feature>
<dbReference type="CDD" id="cd05401">
    <property type="entry name" value="NT_GlnE_GlnD_like"/>
    <property type="match status" value="2"/>
</dbReference>
<evidence type="ECO:0000313" key="9">
    <source>
        <dbReference type="EMBL" id="RTZ80587.1"/>
    </source>
</evidence>
<dbReference type="Pfam" id="PF03710">
    <property type="entry name" value="GlnE"/>
    <property type="match status" value="2"/>
</dbReference>